<reference evidence="7" key="1">
    <citation type="submission" date="2013-08" db="EMBL/GenBank/DDBJ databases">
        <authorList>
            <person name="Mendez C."/>
            <person name="Richter M."/>
            <person name="Ferrer M."/>
            <person name="Sanchez J."/>
        </authorList>
    </citation>
    <scope>NUCLEOTIDE SEQUENCE</scope>
</reference>
<dbReference type="GO" id="GO:0046872">
    <property type="term" value="F:metal ion binding"/>
    <property type="evidence" value="ECO:0007669"/>
    <property type="project" value="UniProtKB-KW"/>
</dbReference>
<dbReference type="InterPro" id="IPR027417">
    <property type="entry name" value="P-loop_NTPase"/>
</dbReference>
<dbReference type="InterPro" id="IPR001114">
    <property type="entry name" value="Adenylosuccinate_synthetase"/>
</dbReference>
<reference evidence="7" key="2">
    <citation type="journal article" date="2014" name="ISME J.">
        <title>Microbial stratification in low pH oxic and suboxic macroscopic growths along an acid mine drainage.</title>
        <authorList>
            <person name="Mendez-Garcia C."/>
            <person name="Mesa V."/>
            <person name="Sprenger R.R."/>
            <person name="Richter M."/>
            <person name="Diez M.S."/>
            <person name="Solano J."/>
            <person name="Bargiela R."/>
            <person name="Golyshina O.V."/>
            <person name="Manteca A."/>
            <person name="Ramos J.L."/>
            <person name="Gallego J.R."/>
            <person name="Llorente I."/>
            <person name="Martins Dos Santos V.A."/>
            <person name="Jensen O.N."/>
            <person name="Pelaez A.I."/>
            <person name="Sanchez J."/>
            <person name="Ferrer M."/>
        </authorList>
    </citation>
    <scope>NUCLEOTIDE SEQUENCE</scope>
</reference>
<dbReference type="PANTHER" id="PTHR11846:SF0">
    <property type="entry name" value="ADENYLOSUCCINATE SYNTHETASE"/>
    <property type="match status" value="1"/>
</dbReference>
<feature type="non-terminal residue" evidence="7">
    <location>
        <position position="1"/>
    </location>
</feature>
<evidence type="ECO:0000256" key="6">
    <source>
        <dbReference type="ARBA" id="ARBA00023134"/>
    </source>
</evidence>
<dbReference type="Gene3D" id="3.40.440.10">
    <property type="entry name" value="Adenylosuccinate Synthetase, subunit A, domain 1"/>
    <property type="match status" value="1"/>
</dbReference>
<dbReference type="PANTHER" id="PTHR11846">
    <property type="entry name" value="ADENYLOSUCCINATE SYNTHETASE"/>
    <property type="match status" value="1"/>
</dbReference>
<name>T1CBW3_9ZZZZ</name>
<keyword evidence="2" id="KW-0479">Metal-binding</keyword>
<dbReference type="Gene3D" id="3.90.170.10">
    <property type="entry name" value="Adenylosuccinate Synthetase, subunit A, domain 3"/>
    <property type="match status" value="1"/>
</dbReference>
<dbReference type="GO" id="GO:0005737">
    <property type="term" value="C:cytoplasm"/>
    <property type="evidence" value="ECO:0007669"/>
    <property type="project" value="TreeGrafter"/>
</dbReference>
<dbReference type="InterPro" id="IPR042110">
    <property type="entry name" value="Adenylosuccinate_synth_dom2"/>
</dbReference>
<dbReference type="EMBL" id="AUZX01001536">
    <property type="protein sequence ID" value="EQD78838.1"/>
    <property type="molecule type" value="Genomic_DNA"/>
</dbReference>
<gene>
    <name evidence="7" type="ORF">B1A_02051</name>
</gene>
<keyword evidence="4" id="KW-0658">Purine biosynthesis</keyword>
<evidence type="ECO:0000256" key="5">
    <source>
        <dbReference type="ARBA" id="ARBA00022842"/>
    </source>
</evidence>
<accession>T1CBW3</accession>
<dbReference type="Gene3D" id="1.10.300.10">
    <property type="entry name" value="Adenylosuccinate Synthetase, subunit A, domain 2"/>
    <property type="match status" value="1"/>
</dbReference>
<dbReference type="GO" id="GO:0044208">
    <property type="term" value="P:'de novo' AMP biosynthetic process"/>
    <property type="evidence" value="ECO:0007669"/>
    <property type="project" value="TreeGrafter"/>
</dbReference>
<sequence length="262" mass="29294">NGSGFDNLDTINEISENLYNIGKEIEPMMCNTELFLDKKKNEGNLLFEGGHGALLDIDFGIYPFVTSSNTISGGVMTGSGFSIRKINNIIGVTKSYISKVGEGPFPTEIMGDTAESIRKTGGEYGTTTGRPRRIGWLDIPLLKYSIMLNDVDVLAMTMLDVIGNQKSILICESYREKFDSPVQAMIDKKIATPEYIEMPSWGEMGDSEIEEILIKGYYSLPQEMKDFITKVETLTGKEIGILSMGQRRERTIIREKWKSILK</sequence>
<protein>
    <submittedName>
        <fullName evidence="7">Adenylosuccinate synthetase</fullName>
        <ecNumber evidence="7">6.3.4.4</ecNumber>
    </submittedName>
</protein>
<evidence type="ECO:0000256" key="4">
    <source>
        <dbReference type="ARBA" id="ARBA00022755"/>
    </source>
</evidence>
<keyword evidence="5" id="KW-0460">Magnesium</keyword>
<evidence type="ECO:0000256" key="3">
    <source>
        <dbReference type="ARBA" id="ARBA00022741"/>
    </source>
</evidence>
<dbReference type="GO" id="GO:0046040">
    <property type="term" value="P:IMP metabolic process"/>
    <property type="evidence" value="ECO:0007669"/>
    <property type="project" value="TreeGrafter"/>
</dbReference>
<dbReference type="HAMAP" id="MF_00011">
    <property type="entry name" value="Adenylosucc_synth"/>
    <property type="match status" value="1"/>
</dbReference>
<dbReference type="GO" id="GO:0005525">
    <property type="term" value="F:GTP binding"/>
    <property type="evidence" value="ECO:0007669"/>
    <property type="project" value="UniProtKB-KW"/>
</dbReference>
<dbReference type="EC" id="6.3.4.4" evidence="7"/>
<proteinExistence type="inferred from homology"/>
<evidence type="ECO:0000256" key="1">
    <source>
        <dbReference type="ARBA" id="ARBA00022598"/>
    </source>
</evidence>
<dbReference type="AlphaFoldDB" id="T1CBW3"/>
<keyword evidence="3" id="KW-0547">Nucleotide-binding</keyword>
<organism evidence="7">
    <name type="scientific">mine drainage metagenome</name>
    <dbReference type="NCBI Taxonomy" id="410659"/>
    <lineage>
        <taxon>unclassified sequences</taxon>
        <taxon>metagenomes</taxon>
        <taxon>ecological metagenomes</taxon>
    </lineage>
</organism>
<dbReference type="InterPro" id="IPR042111">
    <property type="entry name" value="Adenylosuccinate_synth_dom3"/>
</dbReference>
<dbReference type="SMART" id="SM00788">
    <property type="entry name" value="Adenylsucc_synt"/>
    <property type="match status" value="1"/>
</dbReference>
<dbReference type="SUPFAM" id="SSF52540">
    <property type="entry name" value="P-loop containing nucleoside triphosphate hydrolases"/>
    <property type="match status" value="1"/>
</dbReference>
<keyword evidence="6" id="KW-0342">GTP-binding</keyword>
<dbReference type="Pfam" id="PF00709">
    <property type="entry name" value="Adenylsucc_synt"/>
    <property type="match status" value="1"/>
</dbReference>
<evidence type="ECO:0000313" key="7">
    <source>
        <dbReference type="EMBL" id="EQD78838.1"/>
    </source>
</evidence>
<keyword evidence="1 7" id="KW-0436">Ligase</keyword>
<comment type="caution">
    <text evidence="7">The sequence shown here is derived from an EMBL/GenBank/DDBJ whole genome shotgun (WGS) entry which is preliminary data.</text>
</comment>
<dbReference type="GO" id="GO:0004019">
    <property type="term" value="F:adenylosuccinate synthase activity"/>
    <property type="evidence" value="ECO:0007669"/>
    <property type="project" value="UniProtKB-EC"/>
</dbReference>
<evidence type="ECO:0000256" key="2">
    <source>
        <dbReference type="ARBA" id="ARBA00022723"/>
    </source>
</evidence>
<dbReference type="InterPro" id="IPR042109">
    <property type="entry name" value="Adenylosuccinate_synth_dom1"/>
</dbReference>